<dbReference type="EMBL" id="JAPQKO010000004">
    <property type="protein sequence ID" value="KAJ5165994.1"/>
    <property type="molecule type" value="Genomic_DNA"/>
</dbReference>
<feature type="region of interest" description="Disordered" evidence="1">
    <location>
        <begin position="80"/>
        <end position="157"/>
    </location>
</feature>
<organism evidence="2 3">
    <name type="scientific">Penicillium capsulatum</name>
    <dbReference type="NCBI Taxonomy" id="69766"/>
    <lineage>
        <taxon>Eukaryota</taxon>
        <taxon>Fungi</taxon>
        <taxon>Dikarya</taxon>
        <taxon>Ascomycota</taxon>
        <taxon>Pezizomycotina</taxon>
        <taxon>Eurotiomycetes</taxon>
        <taxon>Eurotiomycetidae</taxon>
        <taxon>Eurotiales</taxon>
        <taxon>Aspergillaceae</taxon>
        <taxon>Penicillium</taxon>
    </lineage>
</organism>
<evidence type="ECO:0000256" key="1">
    <source>
        <dbReference type="SAM" id="MobiDB-lite"/>
    </source>
</evidence>
<comment type="caution">
    <text evidence="2">The sequence shown here is derived from an EMBL/GenBank/DDBJ whole genome shotgun (WGS) entry which is preliminary data.</text>
</comment>
<keyword evidence="3" id="KW-1185">Reference proteome</keyword>
<reference evidence="2" key="1">
    <citation type="submission" date="2022-11" db="EMBL/GenBank/DDBJ databases">
        <authorList>
            <person name="Petersen C."/>
        </authorList>
    </citation>
    <scope>NUCLEOTIDE SEQUENCE</scope>
    <source>
        <strain evidence="2">IBT 21917</strain>
    </source>
</reference>
<accession>A0A9W9I3T3</accession>
<protein>
    <submittedName>
        <fullName evidence="2">Uncharacterized protein</fullName>
    </submittedName>
</protein>
<evidence type="ECO:0000313" key="3">
    <source>
        <dbReference type="Proteomes" id="UP001146351"/>
    </source>
</evidence>
<feature type="compositionally biased region" description="Polar residues" evidence="1">
    <location>
        <begin position="143"/>
        <end position="153"/>
    </location>
</feature>
<sequence length="174" mass="18767">MSSPGSTPAKRKTPVKRESAVKLLGMTDTEPRALCFGSICTTEKIRVDYDKLAAMLNITRKSASNQYSAARHKLDKAIKAETGMDPEDVMADGSPTKKPKVSKARTPRATKSTTRKGTKASPVKADGQDESEDECNLVKTDGTEVTAQMNTDLNDPLGLLDAYNKGIVDECPAF</sequence>
<dbReference type="AlphaFoldDB" id="A0A9W9I3T3"/>
<name>A0A9W9I3T3_9EURO</name>
<proteinExistence type="predicted"/>
<gene>
    <name evidence="2" type="ORF">N7492_006290</name>
</gene>
<feature type="compositionally biased region" description="Basic residues" evidence="1">
    <location>
        <begin position="97"/>
        <end position="118"/>
    </location>
</feature>
<reference evidence="2" key="2">
    <citation type="journal article" date="2023" name="IMA Fungus">
        <title>Comparative genomic study of the Penicillium genus elucidates a diverse pangenome and 15 lateral gene transfer events.</title>
        <authorList>
            <person name="Petersen C."/>
            <person name="Sorensen T."/>
            <person name="Nielsen M.R."/>
            <person name="Sondergaard T.E."/>
            <person name="Sorensen J.L."/>
            <person name="Fitzpatrick D.A."/>
            <person name="Frisvad J.C."/>
            <person name="Nielsen K.L."/>
        </authorList>
    </citation>
    <scope>NUCLEOTIDE SEQUENCE</scope>
    <source>
        <strain evidence="2">IBT 21917</strain>
    </source>
</reference>
<evidence type="ECO:0000313" key="2">
    <source>
        <dbReference type="EMBL" id="KAJ5165994.1"/>
    </source>
</evidence>
<dbReference type="Proteomes" id="UP001146351">
    <property type="component" value="Unassembled WGS sequence"/>
</dbReference>